<accession>A0A2V0PH17</accession>
<sequence>MGRHSPAPAPSAAASAAAAAAASSASTPPPRGGRAPRDADADSPSAAELRGLLEDGDGGAAPGGGRELSYLQAVNFAGGLLLPLRLPSAHAIHKRPSAAYLEAGTLLGEEAGRLLKLAGPLFIEGITNIGAQLVATTTVSRLGAGPLALSALVLAQTQLNFGYSIVCGIAAAMETCAGQAFGARHYALLGLILQCAMALCLLFAVPTAALWASGAMAPLLVRLGQLPDVAAAAGSLLQLMWPVLPLLVVSETTGQYLLAQGVAAPASVAGLTSLACAVPAYWWLVGRLGWLRGAPAAQVSLQAIAAVVVVAWRSARDARVARTEPHRATWRGWSFEALRGLPTYARYAVPAAAMLCAEWWIWEAVVFLAGLLPSRAEVQLGALGFVMQVSIATWTLSYSIGTGAATRIANALGAGHASNARRIFVLACCLLAVANSAVAATLWCLRHRLSAALTPDPEIGAEVRRILPAAILGVVGDGQVAVLGGLLRAAGRQSTGALIHFCTYWLFGLPAGVLLGFVFEWGALGLWMGVASATALQAVALHAWVALGLDWQREVRRSAATVGALLGSTGATPTPAAAPARSFAIAGLEEDGLTEEEEDGDEEGGGGGAGAGAGSALTSPAGAGGGSGLTSPLLGGRG</sequence>
<feature type="region of interest" description="Disordered" evidence="7">
    <location>
        <begin position="1"/>
        <end position="45"/>
    </location>
</feature>
<dbReference type="GO" id="GO:0015297">
    <property type="term" value="F:antiporter activity"/>
    <property type="evidence" value="ECO:0007669"/>
    <property type="project" value="InterPro"/>
</dbReference>
<keyword evidence="3 6" id="KW-0812">Transmembrane</keyword>
<feature type="compositionally biased region" description="Low complexity" evidence="7">
    <location>
        <begin position="10"/>
        <end position="26"/>
    </location>
</feature>
<evidence type="ECO:0000256" key="3">
    <source>
        <dbReference type="ARBA" id="ARBA00022692"/>
    </source>
</evidence>
<dbReference type="AlphaFoldDB" id="A0A2V0PH17"/>
<dbReference type="GO" id="GO:0042910">
    <property type="term" value="F:xenobiotic transmembrane transporter activity"/>
    <property type="evidence" value="ECO:0007669"/>
    <property type="project" value="InterPro"/>
</dbReference>
<feature type="transmembrane region" description="Helical" evidence="6">
    <location>
        <begin position="498"/>
        <end position="519"/>
    </location>
</feature>
<dbReference type="Pfam" id="PF01554">
    <property type="entry name" value="MatE"/>
    <property type="match status" value="2"/>
</dbReference>
<feature type="transmembrane region" description="Helical" evidence="6">
    <location>
        <begin position="344"/>
        <end position="362"/>
    </location>
</feature>
<dbReference type="InterPro" id="IPR002528">
    <property type="entry name" value="MATE_fam"/>
</dbReference>
<reference evidence="8 9" key="1">
    <citation type="journal article" date="2018" name="Sci. Rep.">
        <title>Raphidocelis subcapitata (=Pseudokirchneriella subcapitata) provides an insight into genome evolution and environmental adaptations in the Sphaeropleales.</title>
        <authorList>
            <person name="Suzuki S."/>
            <person name="Yamaguchi H."/>
            <person name="Nakajima N."/>
            <person name="Kawachi M."/>
        </authorList>
    </citation>
    <scope>NUCLEOTIDE SEQUENCE [LARGE SCALE GENOMIC DNA]</scope>
    <source>
        <strain evidence="8 9">NIES-35</strain>
    </source>
</reference>
<evidence type="ECO:0000313" key="9">
    <source>
        <dbReference type="Proteomes" id="UP000247498"/>
    </source>
</evidence>
<name>A0A2V0PH17_9CHLO</name>
<dbReference type="PANTHER" id="PTHR11206">
    <property type="entry name" value="MULTIDRUG RESISTANCE PROTEIN"/>
    <property type="match status" value="1"/>
</dbReference>
<proteinExistence type="inferred from homology"/>
<feature type="transmembrane region" description="Helical" evidence="6">
    <location>
        <begin position="290"/>
        <end position="312"/>
    </location>
</feature>
<evidence type="ECO:0000256" key="4">
    <source>
        <dbReference type="ARBA" id="ARBA00022989"/>
    </source>
</evidence>
<protein>
    <recommendedName>
        <fullName evidence="6">Protein DETOXIFICATION</fullName>
    </recommendedName>
    <alternativeName>
        <fullName evidence="6">Multidrug and toxic compound extrusion protein</fullName>
    </alternativeName>
</protein>
<comment type="similarity">
    <text evidence="2 6">Belongs to the multi antimicrobial extrusion (MATE) (TC 2.A.66.1) family.</text>
</comment>
<dbReference type="GO" id="GO:0016020">
    <property type="term" value="C:membrane"/>
    <property type="evidence" value="ECO:0007669"/>
    <property type="project" value="UniProtKB-SubCell"/>
</dbReference>
<feature type="transmembrane region" description="Helical" evidence="6">
    <location>
        <begin position="382"/>
        <end position="402"/>
    </location>
</feature>
<dbReference type="GO" id="GO:1990961">
    <property type="term" value="P:xenobiotic detoxification by transmembrane export across the plasma membrane"/>
    <property type="evidence" value="ECO:0007669"/>
    <property type="project" value="InterPro"/>
</dbReference>
<keyword evidence="5 6" id="KW-0472">Membrane</keyword>
<evidence type="ECO:0000313" key="8">
    <source>
        <dbReference type="EMBL" id="GBF99158.1"/>
    </source>
</evidence>
<dbReference type="EMBL" id="BDRX01000147">
    <property type="protein sequence ID" value="GBF99158.1"/>
    <property type="molecule type" value="Genomic_DNA"/>
</dbReference>
<evidence type="ECO:0000256" key="5">
    <source>
        <dbReference type="ARBA" id="ARBA00023136"/>
    </source>
</evidence>
<feature type="region of interest" description="Disordered" evidence="7">
    <location>
        <begin position="590"/>
        <end position="638"/>
    </location>
</feature>
<feature type="transmembrane region" description="Helical" evidence="6">
    <location>
        <begin position="261"/>
        <end position="284"/>
    </location>
</feature>
<feature type="compositionally biased region" description="Low complexity" evidence="7">
    <location>
        <begin position="629"/>
        <end position="638"/>
    </location>
</feature>
<evidence type="ECO:0000256" key="7">
    <source>
        <dbReference type="SAM" id="MobiDB-lite"/>
    </source>
</evidence>
<feature type="transmembrane region" description="Helical" evidence="6">
    <location>
        <begin position="161"/>
        <end position="181"/>
    </location>
</feature>
<feature type="compositionally biased region" description="Acidic residues" evidence="7">
    <location>
        <begin position="590"/>
        <end position="604"/>
    </location>
</feature>
<organism evidence="8 9">
    <name type="scientific">Raphidocelis subcapitata</name>
    <dbReference type="NCBI Taxonomy" id="307507"/>
    <lineage>
        <taxon>Eukaryota</taxon>
        <taxon>Viridiplantae</taxon>
        <taxon>Chlorophyta</taxon>
        <taxon>core chlorophytes</taxon>
        <taxon>Chlorophyceae</taxon>
        <taxon>CS clade</taxon>
        <taxon>Sphaeropleales</taxon>
        <taxon>Selenastraceae</taxon>
        <taxon>Raphidocelis</taxon>
    </lineage>
</organism>
<dbReference type="InterPro" id="IPR045069">
    <property type="entry name" value="MATE_euk"/>
</dbReference>
<dbReference type="OrthoDB" id="2126698at2759"/>
<dbReference type="InParanoid" id="A0A2V0PH17"/>
<feature type="transmembrane region" description="Helical" evidence="6">
    <location>
        <begin position="423"/>
        <end position="445"/>
    </location>
</feature>
<gene>
    <name evidence="8" type="ORF">Rsub_12125</name>
</gene>
<comment type="subcellular location">
    <subcellularLocation>
        <location evidence="1">Membrane</location>
        <topology evidence="1">Multi-pass membrane protein</topology>
    </subcellularLocation>
</comment>
<evidence type="ECO:0000256" key="1">
    <source>
        <dbReference type="ARBA" id="ARBA00004141"/>
    </source>
</evidence>
<comment type="caution">
    <text evidence="8">The sequence shown here is derived from an EMBL/GenBank/DDBJ whole genome shotgun (WGS) entry which is preliminary data.</text>
</comment>
<evidence type="ECO:0000256" key="6">
    <source>
        <dbReference type="RuleBase" id="RU004914"/>
    </source>
</evidence>
<feature type="transmembrane region" description="Helical" evidence="6">
    <location>
        <begin position="525"/>
        <end position="547"/>
    </location>
</feature>
<feature type="transmembrane region" description="Helical" evidence="6">
    <location>
        <begin position="465"/>
        <end position="486"/>
    </location>
</feature>
<dbReference type="STRING" id="307507.A0A2V0PH17"/>
<feature type="transmembrane region" description="Helical" evidence="6">
    <location>
        <begin position="188"/>
        <end position="209"/>
    </location>
</feature>
<keyword evidence="9" id="KW-1185">Reference proteome</keyword>
<keyword evidence="4 6" id="KW-1133">Transmembrane helix</keyword>
<feature type="transmembrane region" description="Helical" evidence="6">
    <location>
        <begin position="229"/>
        <end position="249"/>
    </location>
</feature>
<evidence type="ECO:0000256" key="2">
    <source>
        <dbReference type="ARBA" id="ARBA00010199"/>
    </source>
</evidence>
<dbReference type="CDD" id="cd13132">
    <property type="entry name" value="MATE_eukaryotic"/>
    <property type="match status" value="1"/>
</dbReference>
<dbReference type="Proteomes" id="UP000247498">
    <property type="component" value="Unassembled WGS sequence"/>
</dbReference>